<keyword evidence="5" id="KW-0472">Membrane</keyword>
<feature type="chain" id="PRO_5004662785" evidence="6">
    <location>
        <begin position="20"/>
        <end position="150"/>
    </location>
</feature>
<dbReference type="AlphaFoldDB" id="U5N5L6"/>
<feature type="domain" description="Single Cache" evidence="7">
    <location>
        <begin position="19"/>
        <end position="103"/>
    </location>
</feature>
<dbReference type="HOGENOM" id="CLU_081845_3_0_4"/>
<dbReference type="InterPro" id="IPR033480">
    <property type="entry name" value="sCache_2"/>
</dbReference>
<evidence type="ECO:0000256" key="6">
    <source>
        <dbReference type="SAM" id="SignalP"/>
    </source>
</evidence>
<dbReference type="STRING" id="946483.Cenrod_0699"/>
<evidence type="ECO:0000256" key="2">
    <source>
        <dbReference type="ARBA" id="ARBA00022475"/>
    </source>
</evidence>
<evidence type="ECO:0000256" key="5">
    <source>
        <dbReference type="ARBA" id="ARBA00023136"/>
    </source>
</evidence>
<evidence type="ECO:0000256" key="1">
    <source>
        <dbReference type="ARBA" id="ARBA00004651"/>
    </source>
</evidence>
<dbReference type="PROSITE" id="PS51257">
    <property type="entry name" value="PROKAR_LIPOPROTEIN"/>
    <property type="match status" value="1"/>
</dbReference>
<dbReference type="PATRIC" id="fig|946483.4.peg.698"/>
<dbReference type="OrthoDB" id="9178561at2"/>
<evidence type="ECO:0000256" key="3">
    <source>
        <dbReference type="ARBA" id="ARBA00022692"/>
    </source>
</evidence>
<keyword evidence="2" id="KW-1003">Cell membrane</keyword>
<evidence type="ECO:0000313" key="9">
    <source>
        <dbReference type="Proteomes" id="UP000017184"/>
    </source>
</evidence>
<keyword evidence="6" id="KW-0732">Signal</keyword>
<gene>
    <name evidence="8" type="ORF">Cenrod_0699</name>
</gene>
<protein>
    <submittedName>
        <fullName evidence="8">Methyl-accepting chemotaxis protein</fullName>
    </submittedName>
</protein>
<feature type="signal peptide" evidence="6">
    <location>
        <begin position="1"/>
        <end position="19"/>
    </location>
</feature>
<reference evidence="8 9" key="1">
    <citation type="journal article" date="2013" name="Genome Biol.">
        <title>Genomic analysis reveals key aspects of prokaryotic symbiosis in the phototrophic consortium "Chlorochromatium aggregatum".</title>
        <authorList>
            <person name="Liu Z."/>
            <person name="Muller J."/>
            <person name="Li T."/>
            <person name="Alvey R.M."/>
            <person name="Vogl K."/>
            <person name="Frigaard N.U."/>
            <person name="Rockwell N.C."/>
            <person name="Boyd E.S."/>
            <person name="Tomsho L.P."/>
            <person name="Schuster S.C."/>
            <person name="Henke P."/>
            <person name="Rohde M."/>
            <person name="Overmann J."/>
            <person name="Bryant D.A."/>
        </authorList>
    </citation>
    <scope>NUCLEOTIDE SEQUENCE [LARGE SCALE GENOMIC DNA]</scope>
    <source>
        <strain evidence="8">CR</strain>
    </source>
</reference>
<keyword evidence="9" id="KW-1185">Reference proteome</keyword>
<evidence type="ECO:0000259" key="7">
    <source>
        <dbReference type="SMART" id="SM01049"/>
    </source>
</evidence>
<dbReference type="SMART" id="SM01049">
    <property type="entry name" value="Cache_2"/>
    <property type="match status" value="1"/>
</dbReference>
<dbReference type="GO" id="GO:0005886">
    <property type="term" value="C:plasma membrane"/>
    <property type="evidence" value="ECO:0007669"/>
    <property type="project" value="UniProtKB-SubCell"/>
</dbReference>
<dbReference type="eggNOG" id="COG4564">
    <property type="taxonomic scope" value="Bacteria"/>
</dbReference>
<evidence type="ECO:0000313" key="8">
    <source>
        <dbReference type="EMBL" id="AGX86806.1"/>
    </source>
</evidence>
<proteinExistence type="predicted"/>
<accession>U5N5L6</accession>
<evidence type="ECO:0000256" key="4">
    <source>
        <dbReference type="ARBA" id="ARBA00022989"/>
    </source>
</evidence>
<comment type="subcellular location">
    <subcellularLocation>
        <location evidence="1">Cell membrane</location>
        <topology evidence="1">Multi-pass membrane protein</topology>
    </subcellularLocation>
</comment>
<dbReference type="Pfam" id="PF17200">
    <property type="entry name" value="sCache_2"/>
    <property type="match status" value="1"/>
</dbReference>
<dbReference type="Proteomes" id="UP000017184">
    <property type="component" value="Chromosome"/>
</dbReference>
<name>U5N5L6_9BURK</name>
<dbReference type="RefSeq" id="WP_022771627.1">
    <property type="nucleotide sequence ID" value="NC_022576.1"/>
</dbReference>
<keyword evidence="4" id="KW-1133">Transmembrane helix</keyword>
<dbReference type="EMBL" id="CP004885">
    <property type="protein sequence ID" value="AGX86806.1"/>
    <property type="molecule type" value="Genomic_DNA"/>
</dbReference>
<dbReference type="KEGG" id="cbx:Cenrod_0699"/>
<keyword evidence="3" id="KW-0812">Transmembrane</keyword>
<dbReference type="Gene3D" id="3.30.450.20">
    <property type="entry name" value="PAS domain"/>
    <property type="match status" value="1"/>
</dbReference>
<sequence>MKSIVCLLTGIAAACCAVAQTPTKATADEAVALVRKGVAFIQANGKEKGYAEISNKSGQFVDRDLYLVVYGLDGVVRAHGANEKMVGKNLIDLRDIDGKAFVRERVQLAASKGTFWQDYKFTNPVSRKIEPKRMYCEKLDDTAVCGGIYK</sequence>
<organism evidence="8 9">
    <name type="scientific">Candidatus Symbiobacter mobilis CR</name>
    <dbReference type="NCBI Taxonomy" id="946483"/>
    <lineage>
        <taxon>Bacteria</taxon>
        <taxon>Pseudomonadati</taxon>
        <taxon>Pseudomonadota</taxon>
        <taxon>Betaproteobacteria</taxon>
        <taxon>Burkholderiales</taxon>
        <taxon>Comamonadaceae</taxon>
    </lineage>
</organism>